<comment type="caution">
    <text evidence="1">The sequence shown here is derived from an EMBL/GenBank/DDBJ whole genome shotgun (WGS) entry which is preliminary data.</text>
</comment>
<sequence>MVTQAHLANILAERYPLPPDLAEHMALRLGVAPSYLLQVSTADEAVLERAEHIFGELSQPAGSVPESAVNDLADKDDALTIELTTALMKAVYYQQMNDTAAYDYLHTSYLNDYLEKFGRPDEVAAPLPLQKALLYYKIHYFRSKSRYYEVMNHVERLRERVQAGSEIWLTVQNIKMEACVYLKQFEQAKTVFEHTMRHVYDDRLFHRLAGLYVAHSGFCFAMGLVQEALLALSMAEANLVYAMNQGDVMTSIMNNRIIILTMTGELEKASEEIGRFEAMVEREASEIRQLMLPVTLIYRCEVASARKDWAVLAQNVEQLEAASTTEDQHMALVYYLSQLALSRGDQPAFLGYAMECLPYFESASHMARLEQLYEALAIVSEDSRRYKESSYYYHKLVEVLRNNSATRV</sequence>
<evidence type="ECO:0000313" key="2">
    <source>
        <dbReference type="Proteomes" id="UP000612456"/>
    </source>
</evidence>
<dbReference type="EMBL" id="BMHP01000008">
    <property type="protein sequence ID" value="GGD96160.1"/>
    <property type="molecule type" value="Genomic_DNA"/>
</dbReference>
<gene>
    <name evidence="1" type="ORF">GCM10010911_63550</name>
</gene>
<protein>
    <submittedName>
        <fullName evidence="1">Uncharacterized protein</fullName>
    </submittedName>
</protein>
<organism evidence="1 2">
    <name type="scientific">Paenibacillus nasutitermitis</name>
    <dbReference type="NCBI Taxonomy" id="1652958"/>
    <lineage>
        <taxon>Bacteria</taxon>
        <taxon>Bacillati</taxon>
        <taxon>Bacillota</taxon>
        <taxon>Bacilli</taxon>
        <taxon>Bacillales</taxon>
        <taxon>Paenibacillaceae</taxon>
        <taxon>Paenibacillus</taxon>
    </lineage>
</organism>
<reference evidence="1" key="2">
    <citation type="submission" date="2020-09" db="EMBL/GenBank/DDBJ databases">
        <authorList>
            <person name="Sun Q."/>
            <person name="Zhou Y."/>
        </authorList>
    </citation>
    <scope>NUCLEOTIDE SEQUENCE</scope>
    <source>
        <strain evidence="1">CGMCC 1.15178</strain>
    </source>
</reference>
<dbReference type="Proteomes" id="UP000612456">
    <property type="component" value="Unassembled WGS sequence"/>
</dbReference>
<dbReference type="AlphaFoldDB" id="A0A916ZGE3"/>
<reference evidence="1" key="1">
    <citation type="journal article" date="2014" name="Int. J. Syst. Evol. Microbiol.">
        <title>Complete genome sequence of Corynebacterium casei LMG S-19264T (=DSM 44701T), isolated from a smear-ripened cheese.</title>
        <authorList>
            <consortium name="US DOE Joint Genome Institute (JGI-PGF)"/>
            <person name="Walter F."/>
            <person name="Albersmeier A."/>
            <person name="Kalinowski J."/>
            <person name="Ruckert C."/>
        </authorList>
    </citation>
    <scope>NUCLEOTIDE SEQUENCE</scope>
    <source>
        <strain evidence="1">CGMCC 1.15178</strain>
    </source>
</reference>
<name>A0A916ZGE3_9BACL</name>
<keyword evidence="2" id="KW-1185">Reference proteome</keyword>
<dbReference type="Gene3D" id="1.25.40.10">
    <property type="entry name" value="Tetratricopeptide repeat domain"/>
    <property type="match status" value="1"/>
</dbReference>
<proteinExistence type="predicted"/>
<accession>A0A916ZGE3</accession>
<evidence type="ECO:0000313" key="1">
    <source>
        <dbReference type="EMBL" id="GGD96160.1"/>
    </source>
</evidence>
<dbReference type="InterPro" id="IPR011990">
    <property type="entry name" value="TPR-like_helical_dom_sf"/>
</dbReference>